<dbReference type="PRINTS" id="PR00040">
    <property type="entry name" value="HTHMERR"/>
</dbReference>
<dbReference type="SUPFAM" id="SSF46955">
    <property type="entry name" value="Putative DNA-binding domain"/>
    <property type="match status" value="1"/>
</dbReference>
<dbReference type="InterPro" id="IPR047057">
    <property type="entry name" value="MerR_fam"/>
</dbReference>
<evidence type="ECO:0000313" key="4">
    <source>
        <dbReference type="Proteomes" id="UP001529340"/>
    </source>
</evidence>
<dbReference type="InterPro" id="IPR000551">
    <property type="entry name" value="MerR-type_HTH_dom"/>
</dbReference>
<feature type="domain" description="HTH merR-type" evidence="2">
    <location>
        <begin position="1"/>
        <end position="71"/>
    </location>
</feature>
<sequence>MNDTIKDVSERLGIPASTIRYYEKKGLLPNIRRTKGGMRQFDEETIEWLKLIECLKKTGLSLAQIREFMDMSTQGDATIPQRLALFQRQREAIREEIRQLEEILHLVDYKCWYYETAQNEGTLQLLAQRSDEDFPQEYQEVRRWLRGSDGEHSS</sequence>
<dbReference type="InterPro" id="IPR009061">
    <property type="entry name" value="DNA-bd_dom_put_sf"/>
</dbReference>
<dbReference type="RefSeq" id="WP_289607836.1">
    <property type="nucleotide sequence ID" value="NZ_JAUDCG010000027.1"/>
</dbReference>
<dbReference type="Pfam" id="PF13411">
    <property type="entry name" value="MerR_1"/>
    <property type="match status" value="1"/>
</dbReference>
<dbReference type="PANTHER" id="PTHR30204">
    <property type="entry name" value="REDOX-CYCLING DRUG-SENSING TRANSCRIPTIONAL ACTIVATOR SOXR"/>
    <property type="match status" value="1"/>
</dbReference>
<evidence type="ECO:0000313" key="3">
    <source>
        <dbReference type="EMBL" id="MDM8157377.1"/>
    </source>
</evidence>
<dbReference type="PANTHER" id="PTHR30204:SF83">
    <property type="entry name" value="TRANSCRIPTIONAL REGULATOR, MERR FAMILY"/>
    <property type="match status" value="1"/>
</dbReference>
<reference evidence="3" key="2">
    <citation type="submission" date="2023-06" db="EMBL/GenBank/DDBJ databases">
        <authorList>
            <person name="Zeman M."/>
            <person name="Kubasova T."/>
            <person name="Jahodarova E."/>
            <person name="Nykrynova M."/>
            <person name="Rychlik I."/>
        </authorList>
    </citation>
    <scope>NUCLEOTIDE SEQUENCE</scope>
    <source>
        <strain evidence="3">ET39</strain>
    </source>
</reference>
<organism evidence="3 4">
    <name type="scientific">Amedibacillus dolichus</name>
    <dbReference type="NCBI Taxonomy" id="31971"/>
    <lineage>
        <taxon>Bacteria</taxon>
        <taxon>Bacillati</taxon>
        <taxon>Bacillota</taxon>
        <taxon>Erysipelotrichia</taxon>
        <taxon>Erysipelotrichales</taxon>
        <taxon>Erysipelotrichaceae</taxon>
        <taxon>Amedibacillus</taxon>
    </lineage>
</organism>
<evidence type="ECO:0000259" key="2">
    <source>
        <dbReference type="PROSITE" id="PS50937"/>
    </source>
</evidence>
<dbReference type="CDD" id="cd01109">
    <property type="entry name" value="HTH_YyaN"/>
    <property type="match status" value="1"/>
</dbReference>
<reference evidence="3" key="1">
    <citation type="submission" date="2023-06" db="EMBL/GenBank/DDBJ databases">
        <title>Identification and characterization of horizontal gene transfer across gut microbiota members of farm animals based on homology search.</title>
        <authorList>
            <person name="Schwarzerova J."/>
            <person name="Nykrynova M."/>
            <person name="Jureckova K."/>
            <person name="Cejkova D."/>
            <person name="Rychlik I."/>
        </authorList>
    </citation>
    <scope>NUCLEOTIDE SEQUENCE</scope>
    <source>
        <strain evidence="3">ET39</strain>
    </source>
</reference>
<dbReference type="PROSITE" id="PS50937">
    <property type="entry name" value="HTH_MERR_2"/>
    <property type="match status" value="1"/>
</dbReference>
<proteinExistence type="predicted"/>
<dbReference type="Proteomes" id="UP001529340">
    <property type="component" value="Unassembled WGS sequence"/>
</dbReference>
<dbReference type="SMART" id="SM00422">
    <property type="entry name" value="HTH_MERR"/>
    <property type="match status" value="1"/>
</dbReference>
<dbReference type="Gene3D" id="1.10.1660.10">
    <property type="match status" value="1"/>
</dbReference>
<gene>
    <name evidence="3" type="ORF">QUV96_06985</name>
</gene>
<keyword evidence="1" id="KW-0238">DNA-binding</keyword>
<comment type="caution">
    <text evidence="3">The sequence shown here is derived from an EMBL/GenBank/DDBJ whole genome shotgun (WGS) entry which is preliminary data.</text>
</comment>
<name>A0ABT7UCP5_9FIRM</name>
<dbReference type="EMBL" id="JAUDCG010000027">
    <property type="protein sequence ID" value="MDM8157377.1"/>
    <property type="molecule type" value="Genomic_DNA"/>
</dbReference>
<accession>A0ABT7UCP5</accession>
<keyword evidence="4" id="KW-1185">Reference proteome</keyword>
<evidence type="ECO:0000256" key="1">
    <source>
        <dbReference type="ARBA" id="ARBA00023125"/>
    </source>
</evidence>
<protein>
    <submittedName>
        <fullName evidence="3">MerR family transcriptional regulator</fullName>
    </submittedName>
</protein>